<name>A0A978UJ83_ZIZJJ</name>
<protein>
    <recommendedName>
        <fullName evidence="2">DUF4220 domain-containing protein</fullName>
    </recommendedName>
</protein>
<feature type="domain" description="DUF4220" evidence="2">
    <location>
        <begin position="3"/>
        <end position="246"/>
    </location>
</feature>
<keyword evidence="1" id="KW-0472">Membrane</keyword>
<feature type="transmembrane region" description="Helical" evidence="1">
    <location>
        <begin position="186"/>
        <end position="211"/>
    </location>
</feature>
<evidence type="ECO:0000313" key="3">
    <source>
        <dbReference type="EMBL" id="KAH7514864.1"/>
    </source>
</evidence>
<evidence type="ECO:0000313" key="5">
    <source>
        <dbReference type="Proteomes" id="UP000813462"/>
    </source>
</evidence>
<dbReference type="Proteomes" id="UP000813462">
    <property type="component" value="Unassembled WGS sequence"/>
</dbReference>
<evidence type="ECO:0000313" key="4">
    <source>
        <dbReference type="EMBL" id="KAH7514878.1"/>
    </source>
</evidence>
<dbReference type="EMBL" id="JAEACU010000011">
    <property type="protein sequence ID" value="KAH7514878.1"/>
    <property type="molecule type" value="Genomic_DNA"/>
</dbReference>
<keyword evidence="1" id="KW-1133">Transmembrane helix</keyword>
<feature type="transmembrane region" description="Helical" evidence="1">
    <location>
        <begin position="145"/>
        <end position="166"/>
    </location>
</feature>
<accession>A0A978UJ83</accession>
<evidence type="ECO:0000259" key="2">
    <source>
        <dbReference type="Pfam" id="PF13968"/>
    </source>
</evidence>
<keyword evidence="1" id="KW-0812">Transmembrane</keyword>
<comment type="caution">
    <text evidence="3">The sequence shown here is derived from an EMBL/GenBank/DDBJ whole genome shotgun (WGS) entry which is preliminary data.</text>
</comment>
<evidence type="ECO:0000256" key="1">
    <source>
        <dbReference type="SAM" id="Phobius"/>
    </source>
</evidence>
<sequence length="339" mass="39480">MSAGYCIFLTPPNNNLWLPTILIFVVGSIKYAERTTALYLASFNHFGDAFRDSEGPEVESTEFDFKLASESDHMDLMMPSYSLFKFSKGLIGGLLLISKLIESSKNLFDQIKNPNVGFNLVEYELSFMYEILHIKVSVVRSRIGFIFRLSSFFSILGAFLLFHFVVVVKDNNEDHEFGGFEFSLTYALLIGAIRLDTISGINLMFSDWILVSNNGLIKRWRKCVPEFVLIRRRWCVSVPQYNMIDYCLNERWIWKFNKFPHCFRVMIDNIKFMLFSSSLPVDDFEQLKRFIFEELSDPNSDSFDEVILSEMNKVNFAKLVLEAHLVTELHYHHRTETDD</sequence>
<dbReference type="AlphaFoldDB" id="A0A978UJ83"/>
<dbReference type="InterPro" id="IPR025315">
    <property type="entry name" value="DUF4220"/>
</dbReference>
<organism evidence="3 5">
    <name type="scientific">Ziziphus jujuba var. spinosa</name>
    <dbReference type="NCBI Taxonomy" id="714518"/>
    <lineage>
        <taxon>Eukaryota</taxon>
        <taxon>Viridiplantae</taxon>
        <taxon>Streptophyta</taxon>
        <taxon>Embryophyta</taxon>
        <taxon>Tracheophyta</taxon>
        <taxon>Spermatophyta</taxon>
        <taxon>Magnoliopsida</taxon>
        <taxon>eudicotyledons</taxon>
        <taxon>Gunneridae</taxon>
        <taxon>Pentapetalae</taxon>
        <taxon>rosids</taxon>
        <taxon>fabids</taxon>
        <taxon>Rosales</taxon>
        <taxon>Rhamnaceae</taxon>
        <taxon>Paliureae</taxon>
        <taxon>Ziziphus</taxon>
    </lineage>
</organism>
<reference evidence="3" key="1">
    <citation type="journal article" date="2021" name="Front. Plant Sci.">
        <title>Chromosome-Scale Genome Assembly for Chinese Sour Jujube and Insights Into Its Genome Evolution and Domestication Signature.</title>
        <authorList>
            <person name="Shen L.-Y."/>
            <person name="Luo H."/>
            <person name="Wang X.-L."/>
            <person name="Wang X.-M."/>
            <person name="Qiu X.-J."/>
            <person name="Liu H."/>
            <person name="Zhou S.-S."/>
            <person name="Jia K.-H."/>
            <person name="Nie S."/>
            <person name="Bao Y.-T."/>
            <person name="Zhang R.-G."/>
            <person name="Yun Q.-Z."/>
            <person name="Chai Y.-H."/>
            <person name="Lu J.-Y."/>
            <person name="Li Y."/>
            <person name="Zhao S.-W."/>
            <person name="Mao J.-F."/>
            <person name="Jia S.-G."/>
            <person name="Mao Y.-M."/>
        </authorList>
    </citation>
    <scope>NUCLEOTIDE SEQUENCE</scope>
    <source>
        <strain evidence="3">AT0</strain>
        <tissue evidence="3">Leaf</tissue>
    </source>
</reference>
<feature type="transmembrane region" description="Helical" evidence="1">
    <location>
        <begin position="16"/>
        <end position="32"/>
    </location>
</feature>
<proteinExistence type="predicted"/>
<dbReference type="Pfam" id="PF13968">
    <property type="entry name" value="DUF4220"/>
    <property type="match status" value="1"/>
</dbReference>
<gene>
    <name evidence="3" type="ORF">FEM48_Zijuj11G0135700</name>
    <name evidence="4" type="ORF">FEM48_Zijuj11G0137100</name>
</gene>
<dbReference type="EMBL" id="JAEACU010000011">
    <property type="protein sequence ID" value="KAH7514864.1"/>
    <property type="molecule type" value="Genomic_DNA"/>
</dbReference>
<dbReference type="PANTHER" id="PTHR31325">
    <property type="entry name" value="OS01G0798800 PROTEIN-RELATED"/>
    <property type="match status" value="1"/>
</dbReference>